<keyword evidence="2" id="KW-1185">Reference proteome</keyword>
<gene>
    <name evidence="1" type="primary">LOC115716823</name>
</gene>
<dbReference type="EMBL" id="UZAU01000550">
    <property type="status" value="NOT_ANNOTATED_CDS"/>
    <property type="molecule type" value="Genomic_DNA"/>
</dbReference>
<evidence type="ECO:0000313" key="2">
    <source>
        <dbReference type="Proteomes" id="UP000596661"/>
    </source>
</evidence>
<organism evidence="1 2">
    <name type="scientific">Cannabis sativa</name>
    <name type="common">Hemp</name>
    <name type="synonym">Marijuana</name>
    <dbReference type="NCBI Taxonomy" id="3483"/>
    <lineage>
        <taxon>Eukaryota</taxon>
        <taxon>Viridiplantae</taxon>
        <taxon>Streptophyta</taxon>
        <taxon>Embryophyta</taxon>
        <taxon>Tracheophyta</taxon>
        <taxon>Spermatophyta</taxon>
        <taxon>Magnoliopsida</taxon>
        <taxon>eudicotyledons</taxon>
        <taxon>Gunneridae</taxon>
        <taxon>Pentapetalae</taxon>
        <taxon>rosids</taxon>
        <taxon>fabids</taxon>
        <taxon>Rosales</taxon>
        <taxon>Cannabaceae</taxon>
        <taxon>Cannabis</taxon>
    </lineage>
</organism>
<reference evidence="1" key="2">
    <citation type="submission" date="2021-03" db="UniProtKB">
        <authorList>
            <consortium name="EnsemblPlants"/>
        </authorList>
    </citation>
    <scope>IDENTIFICATION</scope>
</reference>
<protein>
    <submittedName>
        <fullName evidence="1">Uncharacterized protein</fullName>
    </submittedName>
</protein>
<evidence type="ECO:0000313" key="1">
    <source>
        <dbReference type="EnsemblPlants" id="cds.novel_model_5840_5bd9a17a"/>
    </source>
</evidence>
<dbReference type="Proteomes" id="UP000596661">
    <property type="component" value="Chromosome 5"/>
</dbReference>
<reference evidence="1" key="1">
    <citation type="submission" date="2018-11" db="EMBL/GenBank/DDBJ databases">
        <authorList>
            <person name="Grassa J C."/>
        </authorList>
    </citation>
    <scope>NUCLEOTIDE SEQUENCE [LARGE SCALE GENOMIC DNA]</scope>
</reference>
<dbReference type="AlphaFoldDB" id="A0A803R702"/>
<proteinExistence type="predicted"/>
<dbReference type="EnsemblPlants" id="novel_model_5840_5bd9a17a">
    <property type="protein sequence ID" value="cds.novel_model_5840_5bd9a17a"/>
    <property type="gene ID" value="novel_gene_3003_5bd9a17a"/>
</dbReference>
<dbReference type="Gramene" id="novel_model_5840_5bd9a17a">
    <property type="protein sequence ID" value="cds.novel_model_5840_5bd9a17a"/>
    <property type="gene ID" value="novel_gene_3003_5bd9a17a"/>
</dbReference>
<name>A0A803R702_CANSA</name>
<accession>A0A803R702</accession>
<sequence>MEDMEAEVEEAVAVVLSVVKVVTWREIASRVDQAAVAVEVGTVVAAEEVVVVVETASTVVGLDILQGSALTTLVEWKIFLQKGRKMLIA</sequence>